<dbReference type="Proteomes" id="UP000282322">
    <property type="component" value="Unassembled WGS sequence"/>
</dbReference>
<dbReference type="OrthoDB" id="302988at2157"/>
<gene>
    <name evidence="1" type="ORF">EIK79_02790</name>
</gene>
<name>A0A3P3RJM3_9EURY</name>
<dbReference type="InterPro" id="IPR055550">
    <property type="entry name" value="DUF7126"/>
</dbReference>
<sequence>MNAVVIGPDDDGLGDALEAAGVDTTRAAGTAAREQLLDAGTETAELLIVTDATLATSIPVANEINPQLRVVVYSHDSLPEFARTGAELILDPKLMAPETVAEELTA</sequence>
<organism evidence="1 2">
    <name type="scientific">Halocatena pleomorpha</name>
    <dbReference type="NCBI Taxonomy" id="1785090"/>
    <lineage>
        <taxon>Archaea</taxon>
        <taxon>Methanobacteriati</taxon>
        <taxon>Methanobacteriota</taxon>
        <taxon>Stenosarchaea group</taxon>
        <taxon>Halobacteria</taxon>
        <taxon>Halobacteriales</taxon>
        <taxon>Natronomonadaceae</taxon>
        <taxon>Halocatena</taxon>
    </lineage>
</organism>
<dbReference type="Pfam" id="PF23443">
    <property type="entry name" value="DUF7126"/>
    <property type="match status" value="1"/>
</dbReference>
<evidence type="ECO:0000313" key="2">
    <source>
        <dbReference type="Proteomes" id="UP000282322"/>
    </source>
</evidence>
<keyword evidence="2" id="KW-1185">Reference proteome</keyword>
<protein>
    <submittedName>
        <fullName evidence="1">CTP synthetase</fullName>
    </submittedName>
</protein>
<reference evidence="1 2" key="1">
    <citation type="submission" date="2018-11" db="EMBL/GenBank/DDBJ databases">
        <title>Taxonoimc description of Halomarina strain SPP-AMP-1.</title>
        <authorList>
            <person name="Pal Y."/>
            <person name="Srinivasana K."/>
            <person name="Verma A."/>
            <person name="Kumar P."/>
        </authorList>
    </citation>
    <scope>NUCLEOTIDE SEQUENCE [LARGE SCALE GENOMIC DNA]</scope>
    <source>
        <strain evidence="1 2">SPP-AMP-1</strain>
    </source>
</reference>
<dbReference type="AlphaFoldDB" id="A0A3P3RJM3"/>
<dbReference type="EMBL" id="RRCH01000003">
    <property type="protein sequence ID" value="RRJ33736.1"/>
    <property type="molecule type" value="Genomic_DNA"/>
</dbReference>
<dbReference type="RefSeq" id="WP_124953602.1">
    <property type="nucleotide sequence ID" value="NZ_RRCH01000003.1"/>
</dbReference>
<accession>A0A3P3RJM3</accession>
<proteinExistence type="predicted"/>
<evidence type="ECO:0000313" key="1">
    <source>
        <dbReference type="EMBL" id="RRJ33736.1"/>
    </source>
</evidence>
<comment type="caution">
    <text evidence="1">The sequence shown here is derived from an EMBL/GenBank/DDBJ whole genome shotgun (WGS) entry which is preliminary data.</text>
</comment>